<protein>
    <submittedName>
        <fullName evidence="2">Uncharacterized protein LOC111013524 isoform X1</fullName>
    </submittedName>
</protein>
<keyword evidence="1" id="KW-1185">Reference proteome</keyword>
<dbReference type="KEGG" id="mcha:111013524"/>
<dbReference type="RefSeq" id="XP_022143679.1">
    <property type="nucleotide sequence ID" value="XM_022287987.1"/>
</dbReference>
<gene>
    <name evidence="2" type="primary">LOC111013524</name>
</gene>
<dbReference type="AlphaFoldDB" id="A0A6J1CQ19"/>
<dbReference type="GeneID" id="111013524"/>
<name>A0A6J1CQ19_MOMCH</name>
<proteinExistence type="predicted"/>
<evidence type="ECO:0000313" key="2">
    <source>
        <dbReference type="RefSeq" id="XP_022143679.1"/>
    </source>
</evidence>
<sequence>MNKKTKKKGISWQEKKDVTDQEQILLRKDLDQLKNWIQMVDSMNDEQLKDYLHNRPKELKTLKIQQSNSRRRRRVQKIEDPRYWASYGIMASVWKFHKQDNNDQLLP</sequence>
<dbReference type="OrthoDB" id="777324at2759"/>
<accession>A0A6J1CQ19</accession>
<dbReference type="Proteomes" id="UP000504603">
    <property type="component" value="Unplaced"/>
</dbReference>
<organism evidence="1 2">
    <name type="scientific">Momordica charantia</name>
    <name type="common">Bitter gourd</name>
    <name type="synonym">Balsam pear</name>
    <dbReference type="NCBI Taxonomy" id="3673"/>
    <lineage>
        <taxon>Eukaryota</taxon>
        <taxon>Viridiplantae</taxon>
        <taxon>Streptophyta</taxon>
        <taxon>Embryophyta</taxon>
        <taxon>Tracheophyta</taxon>
        <taxon>Spermatophyta</taxon>
        <taxon>Magnoliopsida</taxon>
        <taxon>eudicotyledons</taxon>
        <taxon>Gunneridae</taxon>
        <taxon>Pentapetalae</taxon>
        <taxon>rosids</taxon>
        <taxon>fabids</taxon>
        <taxon>Cucurbitales</taxon>
        <taxon>Cucurbitaceae</taxon>
        <taxon>Momordiceae</taxon>
        <taxon>Momordica</taxon>
    </lineage>
</organism>
<evidence type="ECO:0000313" key="1">
    <source>
        <dbReference type="Proteomes" id="UP000504603"/>
    </source>
</evidence>
<reference evidence="2" key="1">
    <citation type="submission" date="2025-08" db="UniProtKB">
        <authorList>
            <consortium name="RefSeq"/>
        </authorList>
    </citation>
    <scope>IDENTIFICATION</scope>
    <source>
        <strain evidence="2">OHB3-1</strain>
    </source>
</reference>